<dbReference type="KEGG" id="masz:C9I28_19865"/>
<dbReference type="RefSeq" id="WP_107142979.1">
    <property type="nucleotide sequence ID" value="NZ_CP028324.1"/>
</dbReference>
<dbReference type="Pfam" id="PF07452">
    <property type="entry name" value="CHRD"/>
    <property type="match status" value="1"/>
</dbReference>
<dbReference type="EMBL" id="CP028324">
    <property type="protein sequence ID" value="AVR97637.1"/>
    <property type="molecule type" value="Genomic_DNA"/>
</dbReference>
<dbReference type="Proteomes" id="UP000240505">
    <property type="component" value="Chromosome"/>
</dbReference>
<dbReference type="PROSITE" id="PS50933">
    <property type="entry name" value="CHRD"/>
    <property type="match status" value="1"/>
</dbReference>
<dbReference type="OrthoDB" id="571052at2"/>
<accession>A0A2R4CDC3</accession>
<dbReference type="InterPro" id="IPR013424">
    <property type="entry name" value="Ice-binding_C"/>
</dbReference>
<feature type="chain" id="PRO_5015334875" evidence="1">
    <location>
        <begin position="24"/>
        <end position="202"/>
    </location>
</feature>
<keyword evidence="1" id="KW-0732">Signal</keyword>
<feature type="signal peptide" evidence="1">
    <location>
        <begin position="1"/>
        <end position="23"/>
    </location>
</feature>
<reference evidence="3 4" key="1">
    <citation type="submission" date="2018-03" db="EMBL/GenBank/DDBJ databases">
        <title>Massilia armeniaca sp. nov., isolated from desert soil.</title>
        <authorList>
            <person name="Huang H."/>
            <person name="Ren M."/>
        </authorList>
    </citation>
    <scope>NUCLEOTIDE SEQUENCE [LARGE SCALE GENOMIC DNA]</scope>
    <source>
        <strain evidence="3 4">ZMN-3</strain>
    </source>
</reference>
<organism evidence="3 4">
    <name type="scientific">Pseudoduganella armeniaca</name>
    <dbReference type="NCBI Taxonomy" id="2072590"/>
    <lineage>
        <taxon>Bacteria</taxon>
        <taxon>Pseudomonadati</taxon>
        <taxon>Pseudomonadota</taxon>
        <taxon>Betaproteobacteria</taxon>
        <taxon>Burkholderiales</taxon>
        <taxon>Oxalobacteraceae</taxon>
        <taxon>Telluria group</taxon>
        <taxon>Pseudoduganella</taxon>
    </lineage>
</organism>
<dbReference type="NCBIfam" id="TIGR02595">
    <property type="entry name" value="PEP_CTERM"/>
    <property type="match status" value="1"/>
</dbReference>
<evidence type="ECO:0000313" key="4">
    <source>
        <dbReference type="Proteomes" id="UP000240505"/>
    </source>
</evidence>
<evidence type="ECO:0000313" key="3">
    <source>
        <dbReference type="EMBL" id="AVR97637.1"/>
    </source>
</evidence>
<feature type="domain" description="CHRD" evidence="2">
    <location>
        <begin position="29"/>
        <end position="178"/>
    </location>
</feature>
<dbReference type="SMART" id="SM00754">
    <property type="entry name" value="CHRD"/>
    <property type="match status" value="1"/>
</dbReference>
<keyword evidence="4" id="KW-1185">Reference proteome</keyword>
<dbReference type="InterPro" id="IPR010895">
    <property type="entry name" value="CHRD"/>
</dbReference>
<evidence type="ECO:0000256" key="1">
    <source>
        <dbReference type="SAM" id="SignalP"/>
    </source>
</evidence>
<name>A0A2R4CDC3_9BURK</name>
<dbReference type="AlphaFoldDB" id="A0A2R4CDC3"/>
<sequence length="202" mass="20621">MLTTLSKTLIALALVSSALSAGATVQTAPAHVYTAQLSGASEEPPNASPGRGSATVGFDIGTHTLTIDVSFSGLLGNSTNAHIHCCTALPEQGTAGVATMTPSFTGFPSGVTSGTYHHVFDTSLASTWNNGFVNSHGGIAGAEAALLAALDNGQAYFNIHSSFATGGEIRGFLQPVPEPGELAMLAVGMPLLLALARRRRRD</sequence>
<gene>
    <name evidence="3" type="ORF">C9I28_19865</name>
</gene>
<proteinExistence type="predicted"/>
<protein>
    <submittedName>
        <fullName evidence="3">PEP-CTERM sorting domain-containing protein</fullName>
    </submittedName>
</protein>
<evidence type="ECO:0000259" key="2">
    <source>
        <dbReference type="PROSITE" id="PS50933"/>
    </source>
</evidence>